<evidence type="ECO:0000256" key="2">
    <source>
        <dbReference type="SAM" id="SignalP"/>
    </source>
</evidence>
<keyword evidence="2" id="KW-0732">Signal</keyword>
<evidence type="ECO:0000313" key="4">
    <source>
        <dbReference type="EMBL" id="MCZ2490592.1"/>
    </source>
</evidence>
<name>A0ABT4JJR2_9LACO</name>
<accession>A0ABT4JJR2</accession>
<comment type="caution">
    <text evidence="4">The sequence shown here is derived from an EMBL/GenBank/DDBJ whole genome shotgun (WGS) entry which is preliminary data.</text>
</comment>
<protein>
    <submittedName>
        <fullName evidence="4">WxL domain-containing protein</fullName>
    </submittedName>
</protein>
<dbReference type="RefSeq" id="WP_269023428.1">
    <property type="nucleotide sequence ID" value="NZ_JANXKW010000001.1"/>
</dbReference>
<evidence type="ECO:0000259" key="3">
    <source>
        <dbReference type="Pfam" id="PF13731"/>
    </source>
</evidence>
<feature type="signal peptide" evidence="2">
    <location>
        <begin position="1"/>
        <end position="29"/>
    </location>
</feature>
<gene>
    <name evidence="4" type="ORF">N0K80_00325</name>
</gene>
<evidence type="ECO:0000256" key="1">
    <source>
        <dbReference type="SAM" id="MobiDB-lite"/>
    </source>
</evidence>
<feature type="chain" id="PRO_5045525414" evidence="2">
    <location>
        <begin position="30"/>
        <end position="259"/>
    </location>
</feature>
<dbReference type="InterPro" id="IPR027994">
    <property type="entry name" value="WxL_dom"/>
</dbReference>
<dbReference type="Proteomes" id="UP001081467">
    <property type="component" value="Unassembled WGS sequence"/>
</dbReference>
<dbReference type="Pfam" id="PF13731">
    <property type="entry name" value="WxL"/>
    <property type="match status" value="1"/>
</dbReference>
<keyword evidence="5" id="KW-1185">Reference proteome</keyword>
<feature type="domain" description="WxL" evidence="3">
    <location>
        <begin position="36"/>
        <end position="259"/>
    </location>
</feature>
<reference evidence="4" key="1">
    <citation type="submission" date="2022-09" db="EMBL/GenBank/DDBJ databases">
        <title>Diversity of Dellaglioa algida.</title>
        <authorList>
            <person name="Matthias E."/>
            <person name="Werum V."/>
        </authorList>
    </citation>
    <scope>NUCLEOTIDE SEQUENCE</scope>
    <source>
        <strain evidence="4">TMW 2.2523</strain>
    </source>
</reference>
<organism evidence="4 5">
    <name type="scientific">Dellaglioa carnosa</name>
    <dbReference type="NCBI Taxonomy" id="2995136"/>
    <lineage>
        <taxon>Bacteria</taxon>
        <taxon>Bacillati</taxon>
        <taxon>Bacillota</taxon>
        <taxon>Bacilli</taxon>
        <taxon>Lactobacillales</taxon>
        <taxon>Lactobacillaceae</taxon>
        <taxon>Dellaglioa</taxon>
    </lineage>
</organism>
<proteinExistence type="predicted"/>
<sequence length="259" mass="27227">MRLNKNIRLALAIVPLFAVSIMGNSVANAAVAPDGKSATTAANLTLLEKSGPVDPLDPSKPVQPLNPGTPTTGDLRMDYISDLHFGSHEISGTSETYFAAFDKVADLSGHRDPVTGGWVTTGLGSYRDVPNYAQITNNTTGNWQLNVRNTPFTGANGGVLKGASLLLDNIEGHNTIVGSTISPNRTKLLGNNRDFSVVVTDGVSDKPAGTWTLAMGNMSPLSPDSKGNQSVKLTVPGYSEKVVGETYTSTLTWTLIAAP</sequence>
<dbReference type="EMBL" id="JANXLI010000001">
    <property type="protein sequence ID" value="MCZ2490592.1"/>
    <property type="molecule type" value="Genomic_DNA"/>
</dbReference>
<evidence type="ECO:0000313" key="5">
    <source>
        <dbReference type="Proteomes" id="UP001081467"/>
    </source>
</evidence>
<feature type="region of interest" description="Disordered" evidence="1">
    <location>
        <begin position="50"/>
        <end position="71"/>
    </location>
</feature>